<name>A0A8K0XQ96_9AGAR</name>
<evidence type="ECO:0000313" key="2">
    <source>
        <dbReference type="EMBL" id="KAH8100379.1"/>
    </source>
</evidence>
<reference evidence="2" key="1">
    <citation type="journal article" date="2021" name="New Phytol.">
        <title>Evolutionary innovations through gain and loss of genes in the ectomycorrhizal Boletales.</title>
        <authorList>
            <person name="Wu G."/>
            <person name="Miyauchi S."/>
            <person name="Morin E."/>
            <person name="Kuo A."/>
            <person name="Drula E."/>
            <person name="Varga T."/>
            <person name="Kohler A."/>
            <person name="Feng B."/>
            <person name="Cao Y."/>
            <person name="Lipzen A."/>
            <person name="Daum C."/>
            <person name="Hundley H."/>
            <person name="Pangilinan J."/>
            <person name="Johnson J."/>
            <person name="Barry K."/>
            <person name="LaButti K."/>
            <person name="Ng V."/>
            <person name="Ahrendt S."/>
            <person name="Min B."/>
            <person name="Choi I.G."/>
            <person name="Park H."/>
            <person name="Plett J.M."/>
            <person name="Magnuson J."/>
            <person name="Spatafora J.W."/>
            <person name="Nagy L.G."/>
            <person name="Henrissat B."/>
            <person name="Grigoriev I.V."/>
            <person name="Yang Z.L."/>
            <person name="Xu J."/>
            <person name="Martin F.M."/>
        </authorList>
    </citation>
    <scope>NUCLEOTIDE SEQUENCE</scope>
    <source>
        <strain evidence="2">KKN 215</strain>
    </source>
</reference>
<dbReference type="EMBL" id="JAEVFJ010000016">
    <property type="protein sequence ID" value="KAH8100379.1"/>
    <property type="molecule type" value="Genomic_DNA"/>
</dbReference>
<evidence type="ECO:0000256" key="1">
    <source>
        <dbReference type="SAM" id="MobiDB-lite"/>
    </source>
</evidence>
<evidence type="ECO:0000313" key="3">
    <source>
        <dbReference type="Proteomes" id="UP000813824"/>
    </source>
</evidence>
<keyword evidence="3" id="KW-1185">Reference proteome</keyword>
<comment type="caution">
    <text evidence="2">The sequence shown here is derived from an EMBL/GenBank/DDBJ whole genome shotgun (WGS) entry which is preliminary data.</text>
</comment>
<proteinExistence type="predicted"/>
<dbReference type="Proteomes" id="UP000813824">
    <property type="component" value="Unassembled WGS sequence"/>
</dbReference>
<dbReference type="AlphaFoldDB" id="A0A8K0XQ96"/>
<protein>
    <submittedName>
        <fullName evidence="2">Uncharacterized protein</fullName>
    </submittedName>
</protein>
<accession>A0A8K0XQ96</accession>
<organism evidence="2 3">
    <name type="scientific">Cristinia sonorae</name>
    <dbReference type="NCBI Taxonomy" id="1940300"/>
    <lineage>
        <taxon>Eukaryota</taxon>
        <taxon>Fungi</taxon>
        <taxon>Dikarya</taxon>
        <taxon>Basidiomycota</taxon>
        <taxon>Agaricomycotina</taxon>
        <taxon>Agaricomycetes</taxon>
        <taxon>Agaricomycetidae</taxon>
        <taxon>Agaricales</taxon>
        <taxon>Pleurotineae</taxon>
        <taxon>Stephanosporaceae</taxon>
        <taxon>Cristinia</taxon>
    </lineage>
</organism>
<sequence length="208" mass="23569">MMLDRKVSSSLSRNTTRSRDNGASPEGLSTSARPVVYCQVCRVMTTASGQRPRCGVQQYTIHRAALRTVETSLCPHRRIAPPEAKCPCKVIHARLSVQRQLALNSRIQKHTRIAITITGRCSLGVYASATPKLNEGSFVFWQDPRITYERIYSKQPYFSHFVHKILACRRSQDYFVLRSIRTHPQIQRQFASMSCMCGHVVRDGVGDD</sequence>
<gene>
    <name evidence="2" type="ORF">BXZ70DRAFT_939248</name>
</gene>
<feature type="region of interest" description="Disordered" evidence="1">
    <location>
        <begin position="1"/>
        <end position="29"/>
    </location>
</feature>